<name>A0A8X6KVR5_TRICU</name>
<reference evidence="2" key="1">
    <citation type="submission" date="2020-07" db="EMBL/GenBank/DDBJ databases">
        <title>Multicomponent nature underlies the extraordinary mechanical properties of spider dragline silk.</title>
        <authorList>
            <person name="Kono N."/>
            <person name="Nakamura H."/>
            <person name="Mori M."/>
            <person name="Yoshida Y."/>
            <person name="Ohtoshi R."/>
            <person name="Malay A.D."/>
            <person name="Moran D.A.P."/>
            <person name="Tomita M."/>
            <person name="Numata K."/>
            <person name="Arakawa K."/>
        </authorList>
    </citation>
    <scope>NUCLEOTIDE SEQUENCE</scope>
</reference>
<protein>
    <submittedName>
        <fullName evidence="2">Uncharacterized protein</fullName>
    </submittedName>
</protein>
<dbReference type="AlphaFoldDB" id="A0A8X6KVR5"/>
<feature type="region of interest" description="Disordered" evidence="1">
    <location>
        <begin position="15"/>
        <end position="49"/>
    </location>
</feature>
<evidence type="ECO:0000313" key="3">
    <source>
        <dbReference type="Proteomes" id="UP000887116"/>
    </source>
</evidence>
<gene>
    <name evidence="2" type="ORF">TNCT_248941</name>
</gene>
<dbReference type="Proteomes" id="UP000887116">
    <property type="component" value="Unassembled WGS sequence"/>
</dbReference>
<organism evidence="2 3">
    <name type="scientific">Trichonephila clavata</name>
    <name type="common">Joro spider</name>
    <name type="synonym">Nephila clavata</name>
    <dbReference type="NCBI Taxonomy" id="2740835"/>
    <lineage>
        <taxon>Eukaryota</taxon>
        <taxon>Metazoa</taxon>
        <taxon>Ecdysozoa</taxon>
        <taxon>Arthropoda</taxon>
        <taxon>Chelicerata</taxon>
        <taxon>Arachnida</taxon>
        <taxon>Araneae</taxon>
        <taxon>Araneomorphae</taxon>
        <taxon>Entelegynae</taxon>
        <taxon>Araneoidea</taxon>
        <taxon>Nephilidae</taxon>
        <taxon>Trichonephila</taxon>
    </lineage>
</organism>
<comment type="caution">
    <text evidence="2">The sequence shown here is derived from an EMBL/GenBank/DDBJ whole genome shotgun (WGS) entry which is preliminary data.</text>
</comment>
<sequence length="108" mass="12177">MSTRFKIYPVRDRDEGYVETGKSSDTGSREAHEESEVREGIDKNREETPIGEEELIEKITTIFAAGWQKGGLTLIGEEIIFSTNSSCLRNWLRRSPLSSLQIGVSAKR</sequence>
<accession>A0A8X6KVR5</accession>
<evidence type="ECO:0000256" key="1">
    <source>
        <dbReference type="SAM" id="MobiDB-lite"/>
    </source>
</evidence>
<proteinExistence type="predicted"/>
<feature type="compositionally biased region" description="Basic and acidic residues" evidence="1">
    <location>
        <begin position="27"/>
        <end position="48"/>
    </location>
</feature>
<evidence type="ECO:0000313" key="2">
    <source>
        <dbReference type="EMBL" id="GFQ84153.1"/>
    </source>
</evidence>
<keyword evidence="3" id="KW-1185">Reference proteome</keyword>
<dbReference type="EMBL" id="BMAO01002897">
    <property type="protein sequence ID" value="GFQ84153.1"/>
    <property type="molecule type" value="Genomic_DNA"/>
</dbReference>